<feature type="domain" description="Dihydroneopterin aldolase/epimerase" evidence="7">
    <location>
        <begin position="5"/>
        <end position="118"/>
    </location>
</feature>
<dbReference type="PANTHER" id="PTHR42844">
    <property type="entry name" value="DIHYDRONEOPTERIN ALDOLASE 1-RELATED"/>
    <property type="match status" value="1"/>
</dbReference>
<dbReference type="Proteomes" id="UP000474159">
    <property type="component" value="Unassembled WGS sequence"/>
</dbReference>
<dbReference type="GO" id="GO:0046654">
    <property type="term" value="P:tetrahydrofolate biosynthetic process"/>
    <property type="evidence" value="ECO:0007669"/>
    <property type="project" value="UniProtKB-UniRule"/>
</dbReference>
<protein>
    <recommendedName>
        <fullName evidence="6">7,8-dihydroneopterin aldolase</fullName>
        <ecNumber evidence="6">4.1.2.25</ecNumber>
    </recommendedName>
</protein>
<comment type="caution">
    <text evidence="8">The sequence shown here is derived from an EMBL/GenBank/DDBJ whole genome shotgun (WGS) entry which is preliminary data.</text>
</comment>
<evidence type="ECO:0000256" key="3">
    <source>
        <dbReference type="ARBA" id="ARBA00005708"/>
    </source>
</evidence>
<dbReference type="AlphaFoldDB" id="A0A6L3T5A2"/>
<evidence type="ECO:0000256" key="4">
    <source>
        <dbReference type="ARBA" id="ARBA00022909"/>
    </source>
</evidence>
<evidence type="ECO:0000256" key="1">
    <source>
        <dbReference type="ARBA" id="ARBA00001353"/>
    </source>
</evidence>
<evidence type="ECO:0000256" key="5">
    <source>
        <dbReference type="ARBA" id="ARBA00023239"/>
    </source>
</evidence>
<dbReference type="Gene3D" id="3.30.1130.10">
    <property type="match status" value="1"/>
</dbReference>
<evidence type="ECO:0000313" key="8">
    <source>
        <dbReference type="EMBL" id="KAB1080393.1"/>
    </source>
</evidence>
<dbReference type="SMART" id="SM00905">
    <property type="entry name" value="FolB"/>
    <property type="match status" value="1"/>
</dbReference>
<evidence type="ECO:0000259" key="7">
    <source>
        <dbReference type="SMART" id="SM00905"/>
    </source>
</evidence>
<comment type="catalytic activity">
    <reaction evidence="1 6">
        <text>7,8-dihydroneopterin = 6-hydroxymethyl-7,8-dihydropterin + glycolaldehyde</text>
        <dbReference type="Rhea" id="RHEA:10540"/>
        <dbReference type="ChEBI" id="CHEBI:17001"/>
        <dbReference type="ChEBI" id="CHEBI:17071"/>
        <dbReference type="ChEBI" id="CHEBI:44841"/>
        <dbReference type="EC" id="4.1.2.25"/>
    </reaction>
</comment>
<reference evidence="8 9" key="1">
    <citation type="submission" date="2019-09" db="EMBL/GenBank/DDBJ databases">
        <title>YIM 48816 draft genome.</title>
        <authorList>
            <person name="Jiang L."/>
        </authorList>
    </citation>
    <scope>NUCLEOTIDE SEQUENCE [LARGE SCALE GENOMIC DNA]</scope>
    <source>
        <strain evidence="8 9">YIM 48816</strain>
    </source>
</reference>
<dbReference type="InterPro" id="IPR006156">
    <property type="entry name" value="Dihydroneopterin_aldolase"/>
</dbReference>
<name>A0A6L3T5A2_9HYPH</name>
<dbReference type="CDD" id="cd00534">
    <property type="entry name" value="DHNA_DHNTPE"/>
    <property type="match status" value="1"/>
</dbReference>
<dbReference type="EC" id="4.1.2.25" evidence="6"/>
<comment type="pathway">
    <text evidence="2 6">Cofactor biosynthesis; tetrahydrofolate biosynthesis; 2-amino-4-hydroxy-6-hydroxymethyl-7,8-dihydropteridine diphosphate from 7,8-dihydroneopterin triphosphate: step 3/4.</text>
</comment>
<proteinExistence type="inferred from homology"/>
<dbReference type="NCBIfam" id="TIGR00526">
    <property type="entry name" value="folB_dom"/>
    <property type="match status" value="1"/>
</dbReference>
<dbReference type="InterPro" id="IPR006157">
    <property type="entry name" value="FolB_dom"/>
</dbReference>
<dbReference type="InterPro" id="IPR043133">
    <property type="entry name" value="GTP-CH-I_C/QueF"/>
</dbReference>
<evidence type="ECO:0000256" key="6">
    <source>
        <dbReference type="RuleBase" id="RU362079"/>
    </source>
</evidence>
<organism evidence="8 9">
    <name type="scientific">Methylobacterium soli</name>
    <dbReference type="NCBI Taxonomy" id="553447"/>
    <lineage>
        <taxon>Bacteria</taxon>
        <taxon>Pseudomonadati</taxon>
        <taxon>Pseudomonadota</taxon>
        <taxon>Alphaproteobacteria</taxon>
        <taxon>Hyphomicrobiales</taxon>
        <taxon>Methylobacteriaceae</taxon>
        <taxon>Methylobacterium</taxon>
    </lineage>
</organism>
<keyword evidence="9" id="KW-1185">Reference proteome</keyword>
<dbReference type="OrthoDB" id="9808041at2"/>
<dbReference type="PANTHER" id="PTHR42844:SF1">
    <property type="entry name" value="DIHYDRONEOPTERIN ALDOLASE 1-RELATED"/>
    <property type="match status" value="1"/>
</dbReference>
<keyword evidence="4 6" id="KW-0289">Folate biosynthesis</keyword>
<dbReference type="NCBIfam" id="TIGR00525">
    <property type="entry name" value="folB"/>
    <property type="match status" value="1"/>
</dbReference>
<dbReference type="RefSeq" id="WP_150998635.1">
    <property type="nucleotide sequence ID" value="NZ_BPQY01000092.1"/>
</dbReference>
<dbReference type="GO" id="GO:0005737">
    <property type="term" value="C:cytoplasm"/>
    <property type="evidence" value="ECO:0007669"/>
    <property type="project" value="TreeGrafter"/>
</dbReference>
<comment type="similarity">
    <text evidence="3 6">Belongs to the DHNA family.</text>
</comment>
<evidence type="ECO:0000256" key="2">
    <source>
        <dbReference type="ARBA" id="ARBA00005013"/>
    </source>
</evidence>
<accession>A0A6L3T5A2</accession>
<dbReference type="EMBL" id="VZZK01000005">
    <property type="protein sequence ID" value="KAB1080393.1"/>
    <property type="molecule type" value="Genomic_DNA"/>
</dbReference>
<comment type="function">
    <text evidence="6">Catalyzes the conversion of 7,8-dihydroneopterin to 6-hydroxymethyl-7,8-dihydropterin.</text>
</comment>
<gene>
    <name evidence="8" type="primary">folB</name>
    <name evidence="8" type="ORF">F6X53_06765</name>
</gene>
<dbReference type="UniPathway" id="UPA00077">
    <property type="reaction ID" value="UER00154"/>
</dbReference>
<dbReference type="GO" id="GO:0004150">
    <property type="term" value="F:dihydroneopterin aldolase activity"/>
    <property type="evidence" value="ECO:0007669"/>
    <property type="project" value="UniProtKB-UniRule"/>
</dbReference>
<keyword evidence="5 6" id="KW-0456">Lyase</keyword>
<dbReference type="GO" id="GO:0046656">
    <property type="term" value="P:folic acid biosynthetic process"/>
    <property type="evidence" value="ECO:0007669"/>
    <property type="project" value="UniProtKB-UniRule"/>
</dbReference>
<dbReference type="SUPFAM" id="SSF55620">
    <property type="entry name" value="Tetrahydrobiopterin biosynthesis enzymes-like"/>
    <property type="match status" value="1"/>
</dbReference>
<dbReference type="FunFam" id="3.30.1130.10:FF:000003">
    <property type="entry name" value="7,8-dihydroneopterin aldolase"/>
    <property type="match status" value="1"/>
</dbReference>
<sequence length="135" mass="14441">MSDRILVQRIAVFAYHGLLAEEARIGQRFYISLDCSLDLAAAGVSDDVARTVSYADLTEIVVEIATQRRFALIEALAEAIAESCLARFSRLHAVTVRVDKPSAPVPAVIDGVSIEITRRQASRTGPSLATGQAGA</sequence>
<dbReference type="Pfam" id="PF02152">
    <property type="entry name" value="FolB"/>
    <property type="match status" value="1"/>
</dbReference>
<evidence type="ECO:0000313" key="9">
    <source>
        <dbReference type="Proteomes" id="UP000474159"/>
    </source>
</evidence>